<dbReference type="Proteomes" id="UP000287651">
    <property type="component" value="Unassembled WGS sequence"/>
</dbReference>
<evidence type="ECO:0000313" key="2">
    <source>
        <dbReference type="EMBL" id="RRT36357.1"/>
    </source>
</evidence>
<organism evidence="2 3">
    <name type="scientific">Ensete ventricosum</name>
    <name type="common">Abyssinian banana</name>
    <name type="synonym">Musa ensete</name>
    <dbReference type="NCBI Taxonomy" id="4639"/>
    <lineage>
        <taxon>Eukaryota</taxon>
        <taxon>Viridiplantae</taxon>
        <taxon>Streptophyta</taxon>
        <taxon>Embryophyta</taxon>
        <taxon>Tracheophyta</taxon>
        <taxon>Spermatophyta</taxon>
        <taxon>Magnoliopsida</taxon>
        <taxon>Liliopsida</taxon>
        <taxon>Zingiberales</taxon>
        <taxon>Musaceae</taxon>
        <taxon>Ensete</taxon>
    </lineage>
</organism>
<reference evidence="2 3" key="1">
    <citation type="journal article" date="2014" name="Agronomy (Basel)">
        <title>A Draft Genome Sequence for Ensete ventricosum, the Drought-Tolerant Tree Against Hunger.</title>
        <authorList>
            <person name="Harrison J."/>
            <person name="Moore K.A."/>
            <person name="Paszkiewicz K."/>
            <person name="Jones T."/>
            <person name="Grant M."/>
            <person name="Ambacheew D."/>
            <person name="Muzemil S."/>
            <person name="Studholme D.J."/>
        </authorList>
    </citation>
    <scope>NUCLEOTIDE SEQUENCE [LARGE SCALE GENOMIC DNA]</scope>
</reference>
<evidence type="ECO:0000256" key="1">
    <source>
        <dbReference type="SAM" id="MobiDB-lite"/>
    </source>
</evidence>
<gene>
    <name evidence="2" type="ORF">B296_00055904</name>
</gene>
<name>A0A426XA42_ENSVE</name>
<feature type="non-terminal residue" evidence="2">
    <location>
        <position position="1"/>
    </location>
</feature>
<dbReference type="EMBL" id="AMZH03023708">
    <property type="protein sequence ID" value="RRT36357.1"/>
    <property type="molecule type" value="Genomic_DNA"/>
</dbReference>
<feature type="region of interest" description="Disordered" evidence="1">
    <location>
        <begin position="161"/>
        <end position="183"/>
    </location>
</feature>
<evidence type="ECO:0000313" key="3">
    <source>
        <dbReference type="Proteomes" id="UP000287651"/>
    </source>
</evidence>
<sequence>SSDGAAGSLPLDRERDSHSPRQDLCLLVSTFTFLWRLAVSLACSGGETTGLFDEALGASLIGDAPTSRATGRVGGTLLPVTLGILRSSLRSIRSAFRPTVWGGIVDRVSRPIEPEPPNRTTNIKLAGLPTFVTGRCPADSKIDPGGKVVTAPTLAVAKARHEQVPSRDNPGSSALAQEDNKVTPRVGRYLAGRDSPSPQELLDEWVQRKPEIGLQSIYRDAHAGNVQAIRALPRPRNMQPVFSRDAIPLPNHDK</sequence>
<comment type="caution">
    <text evidence="2">The sequence shown here is derived from an EMBL/GenBank/DDBJ whole genome shotgun (WGS) entry which is preliminary data.</text>
</comment>
<dbReference type="AlphaFoldDB" id="A0A426XA42"/>
<protein>
    <submittedName>
        <fullName evidence="2">Uncharacterized protein</fullName>
    </submittedName>
</protein>
<proteinExistence type="predicted"/>
<accession>A0A426XA42</accession>